<evidence type="ECO:0000256" key="2">
    <source>
        <dbReference type="SAM" id="Phobius"/>
    </source>
</evidence>
<feature type="chain" id="PRO_5005548131" description="Mid2 domain-containing protein" evidence="3">
    <location>
        <begin position="40"/>
        <end position="449"/>
    </location>
</feature>
<keyword evidence="2" id="KW-0472">Membrane</keyword>
<dbReference type="EMBL" id="GG745343">
    <property type="protein sequence ID" value="KNE63797.1"/>
    <property type="molecule type" value="Genomic_DNA"/>
</dbReference>
<feature type="compositionally biased region" description="Basic residues" evidence="1">
    <location>
        <begin position="435"/>
        <end position="449"/>
    </location>
</feature>
<keyword evidence="2" id="KW-1133">Transmembrane helix</keyword>
<evidence type="ECO:0000313" key="5">
    <source>
        <dbReference type="Proteomes" id="UP000054350"/>
    </source>
</evidence>
<gene>
    <name evidence="4" type="ORF">AMAG_19065</name>
</gene>
<accession>A0A0L0SMT8</accession>
<dbReference type="Proteomes" id="UP000054350">
    <property type="component" value="Unassembled WGS sequence"/>
</dbReference>
<proteinExistence type="predicted"/>
<evidence type="ECO:0000313" key="4">
    <source>
        <dbReference type="EMBL" id="KNE63797.1"/>
    </source>
</evidence>
<keyword evidence="2" id="KW-0812">Transmembrane</keyword>
<dbReference type="AlphaFoldDB" id="A0A0L0SMT8"/>
<dbReference type="OrthoDB" id="5584351at2759"/>
<feature type="compositionally biased region" description="Basic residues" evidence="1">
    <location>
        <begin position="408"/>
        <end position="418"/>
    </location>
</feature>
<feature type="region of interest" description="Disordered" evidence="1">
    <location>
        <begin position="397"/>
        <end position="449"/>
    </location>
</feature>
<dbReference type="VEuPathDB" id="FungiDB:AMAG_19065"/>
<reference evidence="4 5" key="1">
    <citation type="submission" date="2009-11" db="EMBL/GenBank/DDBJ databases">
        <title>Annotation of Allomyces macrogynus ATCC 38327.</title>
        <authorList>
            <consortium name="The Broad Institute Genome Sequencing Platform"/>
            <person name="Russ C."/>
            <person name="Cuomo C."/>
            <person name="Burger G."/>
            <person name="Gray M.W."/>
            <person name="Holland P.W.H."/>
            <person name="King N."/>
            <person name="Lang F.B.F."/>
            <person name="Roger A.J."/>
            <person name="Ruiz-Trillo I."/>
            <person name="Young S.K."/>
            <person name="Zeng Q."/>
            <person name="Gargeya S."/>
            <person name="Fitzgerald M."/>
            <person name="Haas B."/>
            <person name="Abouelleil A."/>
            <person name="Alvarado L."/>
            <person name="Arachchi H.M."/>
            <person name="Berlin A."/>
            <person name="Chapman S.B."/>
            <person name="Gearin G."/>
            <person name="Goldberg J."/>
            <person name="Griggs A."/>
            <person name="Gujja S."/>
            <person name="Hansen M."/>
            <person name="Heiman D."/>
            <person name="Howarth C."/>
            <person name="Larimer J."/>
            <person name="Lui A."/>
            <person name="MacDonald P.J.P."/>
            <person name="McCowen C."/>
            <person name="Montmayeur A."/>
            <person name="Murphy C."/>
            <person name="Neiman D."/>
            <person name="Pearson M."/>
            <person name="Priest M."/>
            <person name="Roberts A."/>
            <person name="Saif S."/>
            <person name="Shea T."/>
            <person name="Sisk P."/>
            <person name="Stolte C."/>
            <person name="Sykes S."/>
            <person name="Wortman J."/>
            <person name="Nusbaum C."/>
            <person name="Birren B."/>
        </authorList>
    </citation>
    <scope>NUCLEOTIDE SEQUENCE [LARGE SCALE GENOMIC DNA]</scope>
    <source>
        <strain evidence="4 5">ATCC 38327</strain>
    </source>
</reference>
<sequence length="449" mass="47259">MACQPPTPPRSARRGRLMALVPPLLAALLAALLAFPALAVTFDPVDNSPQSYTATVAGKSQQFFANNQIYKAVIVFPPNYAMQPPSPAYQPAQANCTRIAVASNNPNAFQCSYASTSPTHPYDFGLTFNIVVPPSATSSSGSAPAAPKLESLTIYGESCISTATNIEKCANPSDPSAPQGIKLSTPIALSFLGTYPLWVVILVGILAAALIVGFIYVVYRNHKGNPESRNTSSPGGRFAPTLPNFAANDRRKAASNRTSFWARATRHVTPPPSSMANADHVALAPRGPPSPPPAMTAMEQKNGEWVFSHQAGGAPRPMTAAEVATLAPAPEPTRETAAGTAVNNITLPTYLNIDETELVAFAGTSSSTQAAAPPPPPTLPHVAAPPALVVVEDDDDDATPLHRTMSTAHHHPAHRGNTLRKPPAPAISAVGGVTRARRRTQRRPAVSRR</sequence>
<keyword evidence="3" id="KW-0732">Signal</keyword>
<organism evidence="4 5">
    <name type="scientific">Allomyces macrogynus (strain ATCC 38327)</name>
    <name type="common">Allomyces javanicus var. macrogynus</name>
    <dbReference type="NCBI Taxonomy" id="578462"/>
    <lineage>
        <taxon>Eukaryota</taxon>
        <taxon>Fungi</taxon>
        <taxon>Fungi incertae sedis</taxon>
        <taxon>Blastocladiomycota</taxon>
        <taxon>Blastocladiomycetes</taxon>
        <taxon>Blastocladiales</taxon>
        <taxon>Blastocladiaceae</taxon>
        <taxon>Allomyces</taxon>
    </lineage>
</organism>
<feature type="signal peptide" evidence="3">
    <location>
        <begin position="1"/>
        <end position="39"/>
    </location>
</feature>
<reference evidence="5" key="2">
    <citation type="submission" date="2009-11" db="EMBL/GenBank/DDBJ databases">
        <title>The Genome Sequence of Allomyces macrogynus strain ATCC 38327.</title>
        <authorList>
            <consortium name="The Broad Institute Genome Sequencing Platform"/>
            <person name="Russ C."/>
            <person name="Cuomo C."/>
            <person name="Shea T."/>
            <person name="Young S.K."/>
            <person name="Zeng Q."/>
            <person name="Koehrsen M."/>
            <person name="Haas B."/>
            <person name="Borodovsky M."/>
            <person name="Guigo R."/>
            <person name="Alvarado L."/>
            <person name="Berlin A."/>
            <person name="Borenstein D."/>
            <person name="Chen Z."/>
            <person name="Engels R."/>
            <person name="Freedman E."/>
            <person name="Gellesch M."/>
            <person name="Goldberg J."/>
            <person name="Griggs A."/>
            <person name="Gujja S."/>
            <person name="Heiman D."/>
            <person name="Hepburn T."/>
            <person name="Howarth C."/>
            <person name="Jen D."/>
            <person name="Larson L."/>
            <person name="Lewis B."/>
            <person name="Mehta T."/>
            <person name="Park D."/>
            <person name="Pearson M."/>
            <person name="Roberts A."/>
            <person name="Saif S."/>
            <person name="Shenoy N."/>
            <person name="Sisk P."/>
            <person name="Stolte C."/>
            <person name="Sykes S."/>
            <person name="Walk T."/>
            <person name="White J."/>
            <person name="Yandava C."/>
            <person name="Burger G."/>
            <person name="Gray M.W."/>
            <person name="Holland P.W.H."/>
            <person name="King N."/>
            <person name="Lang F.B.F."/>
            <person name="Roger A.J."/>
            <person name="Ruiz-Trillo I."/>
            <person name="Lander E."/>
            <person name="Nusbaum C."/>
        </authorList>
    </citation>
    <scope>NUCLEOTIDE SEQUENCE [LARGE SCALE GENOMIC DNA]</scope>
    <source>
        <strain evidence="5">ATCC 38327</strain>
    </source>
</reference>
<evidence type="ECO:0008006" key="6">
    <source>
        <dbReference type="Google" id="ProtNLM"/>
    </source>
</evidence>
<evidence type="ECO:0000256" key="3">
    <source>
        <dbReference type="SAM" id="SignalP"/>
    </source>
</evidence>
<evidence type="ECO:0000256" key="1">
    <source>
        <dbReference type="SAM" id="MobiDB-lite"/>
    </source>
</evidence>
<keyword evidence="5" id="KW-1185">Reference proteome</keyword>
<name>A0A0L0SMT8_ALLM3</name>
<feature type="transmembrane region" description="Helical" evidence="2">
    <location>
        <begin position="195"/>
        <end position="219"/>
    </location>
</feature>
<protein>
    <recommendedName>
        <fullName evidence="6">Mid2 domain-containing protein</fullName>
    </recommendedName>
</protein>